<keyword evidence="4" id="KW-0804">Transcription</keyword>
<dbReference type="PANTHER" id="PTHR30537:SF35">
    <property type="entry name" value="TRANSCRIPTIONAL REGULATORY PROTEIN"/>
    <property type="match status" value="1"/>
</dbReference>
<keyword evidence="2" id="KW-0805">Transcription regulation</keyword>
<proteinExistence type="inferred from homology"/>
<dbReference type="InterPro" id="IPR000847">
    <property type="entry name" value="LysR_HTH_N"/>
</dbReference>
<dbReference type="Pfam" id="PF00126">
    <property type="entry name" value="HTH_1"/>
    <property type="match status" value="1"/>
</dbReference>
<comment type="similarity">
    <text evidence="1">Belongs to the LysR transcriptional regulatory family.</text>
</comment>
<gene>
    <name evidence="6" type="ORF">SOASR032_27310</name>
</gene>
<dbReference type="InterPro" id="IPR058163">
    <property type="entry name" value="LysR-type_TF_proteobact-type"/>
</dbReference>
<evidence type="ECO:0000313" key="7">
    <source>
        <dbReference type="Proteomes" id="UP001059610"/>
    </source>
</evidence>
<evidence type="ECO:0000256" key="2">
    <source>
        <dbReference type="ARBA" id="ARBA00023015"/>
    </source>
</evidence>
<dbReference type="PANTHER" id="PTHR30537">
    <property type="entry name" value="HTH-TYPE TRANSCRIPTIONAL REGULATOR"/>
    <property type="match status" value="1"/>
</dbReference>
<dbReference type="RefSeq" id="WP_261822223.1">
    <property type="nucleotide sequence ID" value="NZ_BRLJ01000008.1"/>
</dbReference>
<dbReference type="SUPFAM" id="SSF53850">
    <property type="entry name" value="Periplasmic binding protein-like II"/>
    <property type="match status" value="1"/>
</dbReference>
<keyword evidence="3" id="KW-0238">DNA-binding</keyword>
<dbReference type="CDD" id="cd08422">
    <property type="entry name" value="PBP2_CrgA_like"/>
    <property type="match status" value="1"/>
</dbReference>
<reference evidence="6" key="1">
    <citation type="submission" date="2022-06" db="EMBL/GenBank/DDBJ databases">
        <title>Draft genome sequences of Pragia fontium str. JCM24417.</title>
        <authorList>
            <person name="Wakabayashi Y."/>
            <person name="Kojima K."/>
        </authorList>
    </citation>
    <scope>NUCLEOTIDE SEQUENCE</scope>
    <source>
        <strain evidence="6">JCM 24417</strain>
    </source>
</reference>
<sequence>MDRLTAMQVFVETVERGSLTAAAERLGLTRATASRYLAELERWLGARLLHRSTRSLSLTSAGEEALIDCRQMLQVQEKMLAGKLDHSSEPKGALRITCSQSFSQAYLSGVIADYSLRYPQVNIDIQLLERSINLVDERIDLAIRITNTLEPGIIAKRLALCHSVVCASPEYLNRTARPQTPDDLAQHTCLTHSQFSTHSWSFYDPLDKSKMIRIPIKGRICANEAMVLKQAALAGVGVTLLPTYLVKNEIIDGTLEVILPEYKLETLSVYAIYTSRNYMSLALRTLLNFLDERFKSDAFWQGE</sequence>
<dbReference type="InterPro" id="IPR036388">
    <property type="entry name" value="WH-like_DNA-bd_sf"/>
</dbReference>
<dbReference type="PROSITE" id="PS50931">
    <property type="entry name" value="HTH_LYSR"/>
    <property type="match status" value="1"/>
</dbReference>
<dbReference type="EMBL" id="BRLJ01000008">
    <property type="protein sequence ID" value="GKX64162.1"/>
    <property type="molecule type" value="Genomic_DNA"/>
</dbReference>
<dbReference type="Pfam" id="PF03466">
    <property type="entry name" value="LysR_substrate"/>
    <property type="match status" value="1"/>
</dbReference>
<organism evidence="6 7">
    <name type="scientific">Pragia fontium</name>
    <dbReference type="NCBI Taxonomy" id="82985"/>
    <lineage>
        <taxon>Bacteria</taxon>
        <taxon>Pseudomonadati</taxon>
        <taxon>Pseudomonadota</taxon>
        <taxon>Gammaproteobacteria</taxon>
        <taxon>Enterobacterales</taxon>
        <taxon>Budviciaceae</taxon>
        <taxon>Pragia</taxon>
    </lineage>
</organism>
<evidence type="ECO:0000256" key="4">
    <source>
        <dbReference type="ARBA" id="ARBA00023163"/>
    </source>
</evidence>
<dbReference type="InterPro" id="IPR036390">
    <property type="entry name" value="WH_DNA-bd_sf"/>
</dbReference>
<comment type="caution">
    <text evidence="6">The sequence shown here is derived from an EMBL/GenBank/DDBJ whole genome shotgun (WGS) entry which is preliminary data.</text>
</comment>
<dbReference type="Gene3D" id="1.10.10.10">
    <property type="entry name" value="Winged helix-like DNA-binding domain superfamily/Winged helix DNA-binding domain"/>
    <property type="match status" value="1"/>
</dbReference>
<name>A0ABQ5LMQ8_9GAMM</name>
<evidence type="ECO:0000256" key="1">
    <source>
        <dbReference type="ARBA" id="ARBA00009437"/>
    </source>
</evidence>
<dbReference type="Proteomes" id="UP001059610">
    <property type="component" value="Unassembled WGS sequence"/>
</dbReference>
<dbReference type="InterPro" id="IPR005119">
    <property type="entry name" value="LysR_subst-bd"/>
</dbReference>
<dbReference type="Gene3D" id="3.40.190.290">
    <property type="match status" value="1"/>
</dbReference>
<protein>
    <submittedName>
        <fullName evidence="6">LysR family transcriptional regulator</fullName>
    </submittedName>
</protein>
<keyword evidence="7" id="KW-1185">Reference proteome</keyword>
<accession>A0ABQ5LMQ8</accession>
<dbReference type="SUPFAM" id="SSF46785">
    <property type="entry name" value="Winged helix' DNA-binding domain"/>
    <property type="match status" value="1"/>
</dbReference>
<evidence type="ECO:0000256" key="3">
    <source>
        <dbReference type="ARBA" id="ARBA00023125"/>
    </source>
</evidence>
<evidence type="ECO:0000259" key="5">
    <source>
        <dbReference type="PROSITE" id="PS50931"/>
    </source>
</evidence>
<feature type="domain" description="HTH lysR-type" evidence="5">
    <location>
        <begin position="1"/>
        <end position="59"/>
    </location>
</feature>
<evidence type="ECO:0000313" key="6">
    <source>
        <dbReference type="EMBL" id="GKX64162.1"/>
    </source>
</evidence>